<evidence type="ECO:0000313" key="4">
    <source>
        <dbReference type="Proteomes" id="UP000807716"/>
    </source>
</evidence>
<keyword evidence="1" id="KW-0378">Hydrolase</keyword>
<keyword evidence="4" id="KW-1185">Reference proteome</keyword>
<dbReference type="OrthoDB" id="6495301at2759"/>
<dbReference type="GO" id="GO:0016787">
    <property type="term" value="F:hydrolase activity"/>
    <property type="evidence" value="ECO:0007669"/>
    <property type="project" value="UniProtKB-KW"/>
</dbReference>
<dbReference type="Proteomes" id="UP000807716">
    <property type="component" value="Unassembled WGS sequence"/>
</dbReference>
<accession>A0A9P6U845</accession>
<dbReference type="SUPFAM" id="SSF53474">
    <property type="entry name" value="alpha/beta-Hydrolases"/>
    <property type="match status" value="1"/>
</dbReference>
<dbReference type="Gene3D" id="3.40.50.1820">
    <property type="entry name" value="alpha/beta hydrolase"/>
    <property type="match status" value="1"/>
</dbReference>
<feature type="domain" description="BD-FAE-like" evidence="2">
    <location>
        <begin position="28"/>
        <end position="186"/>
    </location>
</feature>
<comment type="caution">
    <text evidence="3">The sequence shown here is derived from an EMBL/GenBank/DDBJ whole genome shotgun (WGS) entry which is preliminary data.</text>
</comment>
<protein>
    <submittedName>
        <fullName evidence="3">Kynurenine formamidase</fullName>
    </submittedName>
</protein>
<reference evidence="3" key="1">
    <citation type="journal article" date="2020" name="Fungal Divers.">
        <title>Resolving the Mortierellaceae phylogeny through synthesis of multi-gene phylogenetics and phylogenomics.</title>
        <authorList>
            <person name="Vandepol N."/>
            <person name="Liber J."/>
            <person name="Desiro A."/>
            <person name="Na H."/>
            <person name="Kennedy M."/>
            <person name="Barry K."/>
            <person name="Grigoriev I.V."/>
            <person name="Miller A.N."/>
            <person name="O'Donnell K."/>
            <person name="Stajich J.E."/>
            <person name="Bonito G."/>
        </authorList>
    </citation>
    <scope>NUCLEOTIDE SEQUENCE</scope>
    <source>
        <strain evidence="3">BC1065</strain>
    </source>
</reference>
<dbReference type="InterPro" id="IPR029058">
    <property type="entry name" value="AB_hydrolase_fold"/>
</dbReference>
<dbReference type="PANTHER" id="PTHR48081">
    <property type="entry name" value="AB HYDROLASE SUPERFAMILY PROTEIN C4A8.06C"/>
    <property type="match status" value="1"/>
</dbReference>
<evidence type="ECO:0000259" key="2">
    <source>
        <dbReference type="Pfam" id="PF20434"/>
    </source>
</evidence>
<dbReference type="InterPro" id="IPR049492">
    <property type="entry name" value="BD-FAE-like_dom"/>
</dbReference>
<evidence type="ECO:0000256" key="1">
    <source>
        <dbReference type="ARBA" id="ARBA00022801"/>
    </source>
</evidence>
<name>A0A9P6U845_9FUNG</name>
<dbReference type="EMBL" id="JAAAJB010000165">
    <property type="protein sequence ID" value="KAG0263270.1"/>
    <property type="molecule type" value="Genomic_DNA"/>
</dbReference>
<dbReference type="Pfam" id="PF20434">
    <property type="entry name" value="BD-FAE"/>
    <property type="match status" value="1"/>
</dbReference>
<gene>
    <name evidence="3" type="primary">BNA7</name>
    <name evidence="3" type="ORF">DFQ27_001845</name>
</gene>
<sequence length="297" mass="33408">MIDLDLHLITVHRDLVYAPVSNWEKHTLDLFVPPEASQAPLIVFVHGGAWRTGDKSMFTDMATRIAATSGYTVAVVNYTLSLSDIPGDPRSVPLTAQHPKHPQDVATAIAHLYAEADKYRAYDRHRIYLSGHSVGGQLTGLLVLRPTEYLIPAGTAAGLPDPMALHRAIQGVIGVDGIYEVDKLWEKYPDYRDFMIQAFGESKERRLHGSPEGQSVKDQGTDFKLPLYAVIHSLDDELLDDVQSKDYFAYLQSIVGISDKRRVQLEFGHWGKHDEMLQTEQFPVTVTKYLQAWENEH</sequence>
<dbReference type="InterPro" id="IPR050300">
    <property type="entry name" value="GDXG_lipolytic_enzyme"/>
</dbReference>
<evidence type="ECO:0000313" key="3">
    <source>
        <dbReference type="EMBL" id="KAG0263270.1"/>
    </source>
</evidence>
<dbReference type="AlphaFoldDB" id="A0A9P6U845"/>
<organism evidence="3 4">
    <name type="scientific">Actinomortierella ambigua</name>
    <dbReference type="NCBI Taxonomy" id="1343610"/>
    <lineage>
        <taxon>Eukaryota</taxon>
        <taxon>Fungi</taxon>
        <taxon>Fungi incertae sedis</taxon>
        <taxon>Mucoromycota</taxon>
        <taxon>Mortierellomycotina</taxon>
        <taxon>Mortierellomycetes</taxon>
        <taxon>Mortierellales</taxon>
        <taxon>Mortierellaceae</taxon>
        <taxon>Actinomortierella</taxon>
    </lineage>
</organism>
<proteinExistence type="predicted"/>
<dbReference type="PANTHER" id="PTHR48081:SF33">
    <property type="entry name" value="KYNURENINE FORMAMIDASE"/>
    <property type="match status" value="1"/>
</dbReference>